<reference evidence="4" key="1">
    <citation type="submission" date="2022-06" db="EMBL/GenBank/DDBJ databases">
        <title>PHB producers.</title>
        <authorList>
            <person name="Besaury L."/>
        </authorList>
    </citation>
    <scope>NUCLEOTIDE SEQUENCE</scope>
    <source>
        <strain evidence="4 5">SEWS6</strain>
    </source>
</reference>
<feature type="signal peptide" evidence="1">
    <location>
        <begin position="1"/>
        <end position="23"/>
    </location>
</feature>
<dbReference type="Proteomes" id="UP001209412">
    <property type="component" value="Unassembled WGS sequence"/>
</dbReference>
<gene>
    <name evidence="4" type="ORF">NIE36_17525</name>
    <name evidence="3" type="ORF">OSB80_17580</name>
</gene>
<dbReference type="EMBL" id="JAPKHW010000013">
    <property type="protein sequence ID" value="MCX4147172.1"/>
    <property type="molecule type" value="Genomic_DNA"/>
</dbReference>
<proteinExistence type="predicted"/>
<feature type="domain" description="DUF4440" evidence="2">
    <location>
        <begin position="31"/>
        <end position="132"/>
    </location>
</feature>
<evidence type="ECO:0000313" key="4">
    <source>
        <dbReference type="EMBL" id="MDQ6408995.1"/>
    </source>
</evidence>
<feature type="chain" id="PRO_5042918668" evidence="1">
    <location>
        <begin position="24"/>
        <end position="141"/>
    </location>
</feature>
<dbReference type="Gene3D" id="3.10.450.50">
    <property type="match status" value="1"/>
</dbReference>
<protein>
    <submittedName>
        <fullName evidence="4">Nuclear transport factor 2 family protein</fullName>
    </submittedName>
</protein>
<accession>A0AAP5EVH0</accession>
<dbReference type="EMBL" id="JAMXWF010000013">
    <property type="protein sequence ID" value="MDQ6408995.1"/>
    <property type="molecule type" value="Genomic_DNA"/>
</dbReference>
<dbReference type="InterPro" id="IPR027843">
    <property type="entry name" value="DUF4440"/>
</dbReference>
<organism evidence="4 6">
    <name type="scientific">Paraburkholderia madseniana</name>
    <dbReference type="NCBI Taxonomy" id="2599607"/>
    <lineage>
        <taxon>Bacteria</taxon>
        <taxon>Pseudomonadati</taxon>
        <taxon>Pseudomonadota</taxon>
        <taxon>Betaproteobacteria</taxon>
        <taxon>Burkholderiales</taxon>
        <taxon>Burkholderiaceae</taxon>
        <taxon>Paraburkholderia</taxon>
    </lineage>
</organism>
<evidence type="ECO:0000256" key="1">
    <source>
        <dbReference type="SAM" id="SignalP"/>
    </source>
</evidence>
<keyword evidence="5" id="KW-1185">Reference proteome</keyword>
<evidence type="ECO:0000313" key="3">
    <source>
        <dbReference type="EMBL" id="MCX4147172.1"/>
    </source>
</evidence>
<comment type="caution">
    <text evidence="4">The sequence shown here is derived from an EMBL/GenBank/DDBJ whole genome shotgun (WGS) entry which is preliminary data.</text>
</comment>
<keyword evidence="1" id="KW-0732">Signal</keyword>
<evidence type="ECO:0000313" key="6">
    <source>
        <dbReference type="Proteomes" id="UP001242288"/>
    </source>
</evidence>
<dbReference type="InterPro" id="IPR032710">
    <property type="entry name" value="NTF2-like_dom_sf"/>
</dbReference>
<evidence type="ECO:0000259" key="2">
    <source>
        <dbReference type="Pfam" id="PF14534"/>
    </source>
</evidence>
<dbReference type="RefSeq" id="WP_266258669.1">
    <property type="nucleotide sequence ID" value="NZ_JAMXWF010000013.1"/>
</dbReference>
<dbReference type="Pfam" id="PF14534">
    <property type="entry name" value="DUF4440"/>
    <property type="match status" value="1"/>
</dbReference>
<dbReference type="SUPFAM" id="SSF54427">
    <property type="entry name" value="NTF2-like"/>
    <property type="match status" value="1"/>
</dbReference>
<dbReference type="Proteomes" id="UP001242288">
    <property type="component" value="Unassembled WGS sequence"/>
</dbReference>
<name>A0AAP5EVH0_9BURK</name>
<sequence length="141" mass="15354">MKIFFQLVVTALLFCLLGSPAFAANQDEITLKAMEQTWVTAVSNNDRVTLEKLFDDSFVETLANGARRSKSDLLLASPPAPGSSQTLMDIDVHVNGGTAVVTGINRFKPAADAQAVDYSFTDVFVRKAGDWRAVSSQLTRR</sequence>
<evidence type="ECO:0000313" key="5">
    <source>
        <dbReference type="Proteomes" id="UP001209412"/>
    </source>
</evidence>
<dbReference type="AlphaFoldDB" id="A0AAP5EVH0"/>